<dbReference type="SUPFAM" id="SSF52540">
    <property type="entry name" value="P-loop containing nucleoside triphosphate hydrolases"/>
    <property type="match status" value="1"/>
</dbReference>
<keyword evidence="3 11" id="KW-0227">DNA damage</keyword>
<keyword evidence="5" id="KW-0378">Hydrolase</keyword>
<dbReference type="GO" id="GO:0000725">
    <property type="term" value="P:recombinational repair"/>
    <property type="evidence" value="ECO:0007669"/>
    <property type="project" value="UniProtKB-UniRule"/>
</dbReference>
<sequence length="479" mass="52037">MERRFGGESFWLLFIKIGKELSMAKSKAKTVFFCKECGYETPKWMGQCPGCHQWNTMTEEKVSPVSKGTGKRGDNLPRQELTGLFEVSMEEEDRSSSGIPELDRVLGGGIVKGSLTLVGGDPGIGKSTLLLQICRYQANSGKKVVYVSGEESLKQIKMRAQRLGGFKQNVFLLCETDINAAAEAVREAKPDMVVVDSVQTMYSEEITSAAGSVSQVREVTSVLMQLAKVEGIAVFLVGHVTKEGVVAGPKTLEHMVDTVLYFEGDQTAIYRILRGVKNRFGSTNEIGVFEMKEQGLVEVENPSKVMLDGRPTDASGSVVVCSMEGTRPLLIEIQALVSPTSFNMPRRTTVGIDFNRVNLLLAVLEKKAGMQLGGCDAYVNLAGGMKLGEPAIDLGIICAVVSSYRNLPVHEGTLIFGEVGLTGEVRGVSHVEQRLAEAIKMGFTRCIMPKTNAEVLGDNICQKIQVIGVSNVREVIQVL</sequence>
<dbReference type="Gene3D" id="3.40.50.300">
    <property type="entry name" value="P-loop containing nucleotide triphosphate hydrolases"/>
    <property type="match status" value="1"/>
</dbReference>
<dbReference type="InterPro" id="IPR014721">
    <property type="entry name" value="Ribsml_uS5_D2-typ_fold_subgr"/>
</dbReference>
<comment type="function">
    <text evidence="11">Plays a role in repairing double-strand DNA breaks, probably involving stabilizing or processing branched DNA or blocked replication forks.</text>
</comment>
<feature type="domain" description="RecA family profile 1" evidence="14">
    <location>
        <begin position="91"/>
        <end position="240"/>
    </location>
</feature>
<protein>
    <recommendedName>
        <fullName evidence="11 12">DNA repair protein RadA</fullName>
    </recommendedName>
</protein>
<dbReference type="Pfam" id="PF13541">
    <property type="entry name" value="ChlI"/>
    <property type="match status" value="1"/>
</dbReference>
<comment type="domain">
    <text evidence="11">The middle region has homology to RecA with ATPase motifs including the RadA KNRFG motif, while the C-terminus is homologous to Lon protease.</text>
</comment>
<evidence type="ECO:0000256" key="1">
    <source>
        <dbReference type="ARBA" id="ARBA00022723"/>
    </source>
</evidence>
<dbReference type="NCBIfam" id="TIGR00416">
    <property type="entry name" value="sms"/>
    <property type="match status" value="1"/>
</dbReference>
<keyword evidence="6 13" id="KW-0862">Zinc</keyword>
<evidence type="ECO:0000256" key="11">
    <source>
        <dbReference type="HAMAP-Rule" id="MF_01498"/>
    </source>
</evidence>
<dbReference type="GO" id="GO:0016787">
    <property type="term" value="F:hydrolase activity"/>
    <property type="evidence" value="ECO:0007669"/>
    <property type="project" value="UniProtKB-KW"/>
</dbReference>
<proteinExistence type="inferred from homology"/>
<organism evidence="15 16">
    <name type="scientific">Anaerobutyricum hallii DSM 3353</name>
    <dbReference type="NCBI Taxonomy" id="411469"/>
    <lineage>
        <taxon>Bacteria</taxon>
        <taxon>Bacillati</taxon>
        <taxon>Bacillota</taxon>
        <taxon>Clostridia</taxon>
        <taxon>Lachnospirales</taxon>
        <taxon>Lachnospiraceae</taxon>
        <taxon>Anaerobutyricum</taxon>
    </lineage>
</organism>
<reference evidence="15 16" key="1">
    <citation type="submission" date="2009-01" db="EMBL/GenBank/DDBJ databases">
        <authorList>
            <person name="Fulton L."/>
            <person name="Clifton S."/>
            <person name="Fulton B."/>
            <person name="Xu J."/>
            <person name="Minx P."/>
            <person name="Pepin K.H."/>
            <person name="Johnson M."/>
            <person name="Bhonagiri V."/>
            <person name="Nash W.E."/>
            <person name="Mardis E.R."/>
            <person name="Wilson R.K."/>
        </authorList>
    </citation>
    <scope>NUCLEOTIDE SEQUENCE [LARGE SCALE GENOMIC DNA]</scope>
    <source>
        <strain evidence="15 16">DSM 3353</strain>
    </source>
</reference>
<feature type="binding site" evidence="11">
    <location>
        <begin position="120"/>
        <end position="127"/>
    </location>
    <ligand>
        <name>ATP</name>
        <dbReference type="ChEBI" id="CHEBI:30616"/>
    </ligand>
</feature>
<dbReference type="PROSITE" id="PS50162">
    <property type="entry name" value="RECA_2"/>
    <property type="match status" value="1"/>
</dbReference>
<dbReference type="InterPro" id="IPR041166">
    <property type="entry name" value="Rubredoxin_2"/>
</dbReference>
<comment type="caution">
    <text evidence="15">The sequence shown here is derived from an EMBL/GenBank/DDBJ whole genome shotgun (WGS) entry which is preliminary data.</text>
</comment>
<dbReference type="EMBL" id="ACEP01000087">
    <property type="protein sequence ID" value="EEG36249.1"/>
    <property type="molecule type" value="Genomic_DNA"/>
</dbReference>
<comment type="similarity">
    <text evidence="11 13">Belongs to the RecA family. RadA subfamily.</text>
</comment>
<dbReference type="InterPro" id="IPR003593">
    <property type="entry name" value="AAA+_ATPase"/>
</dbReference>
<gene>
    <name evidence="11 15" type="primary">radA</name>
    <name evidence="15" type="ORF">EUBHAL_01888</name>
</gene>
<dbReference type="Gene3D" id="3.30.230.10">
    <property type="match status" value="1"/>
</dbReference>
<dbReference type="Pfam" id="PF18073">
    <property type="entry name" value="Zn_ribbon_LapB"/>
    <property type="match status" value="1"/>
</dbReference>
<dbReference type="SMART" id="SM00382">
    <property type="entry name" value="AAA"/>
    <property type="match status" value="1"/>
</dbReference>
<dbReference type="GO" id="GO:0003684">
    <property type="term" value="F:damaged DNA binding"/>
    <property type="evidence" value="ECO:0007669"/>
    <property type="project" value="InterPro"/>
</dbReference>
<evidence type="ECO:0000259" key="14">
    <source>
        <dbReference type="PROSITE" id="PS50162"/>
    </source>
</evidence>
<evidence type="ECO:0000256" key="3">
    <source>
        <dbReference type="ARBA" id="ARBA00022763"/>
    </source>
</evidence>
<name>C0EWU5_9FIRM</name>
<evidence type="ECO:0000256" key="5">
    <source>
        <dbReference type="ARBA" id="ARBA00022801"/>
    </source>
</evidence>
<evidence type="ECO:0000256" key="13">
    <source>
        <dbReference type="RuleBase" id="RU003555"/>
    </source>
</evidence>
<dbReference type="PANTHER" id="PTHR32472:SF10">
    <property type="entry name" value="DNA REPAIR PROTEIN RADA-LIKE PROTEIN"/>
    <property type="match status" value="1"/>
</dbReference>
<dbReference type="GO" id="GO:0008270">
    <property type="term" value="F:zinc ion binding"/>
    <property type="evidence" value="ECO:0007669"/>
    <property type="project" value="UniProtKB-KW"/>
</dbReference>
<dbReference type="InterPro" id="IPR004504">
    <property type="entry name" value="DNA_repair_RadA"/>
</dbReference>
<comment type="function">
    <text evidence="13">DNA-dependent ATPase involved in processing of recombination intermediates, plays a role in repairing DNA breaks. Stimulates the branch migration of RecA-mediated strand transfer reactions, allowing the 3' invading strand to extend heteroduplex DNA faster. Binds ssDNA in the presence of ADP but not other nucleotides, has ATPase activity that is stimulated by ssDNA and various branched DNA structures, but inhibited by SSB. Does not have RecA's homology-searching function.</text>
</comment>
<dbReference type="GO" id="GO:0005829">
    <property type="term" value="C:cytosol"/>
    <property type="evidence" value="ECO:0007669"/>
    <property type="project" value="TreeGrafter"/>
</dbReference>
<dbReference type="eggNOG" id="COG1066">
    <property type="taxonomic scope" value="Bacteria"/>
</dbReference>
<dbReference type="FunFam" id="3.40.50.300:FF:000050">
    <property type="entry name" value="DNA repair protein RadA"/>
    <property type="match status" value="1"/>
</dbReference>
<evidence type="ECO:0000313" key="15">
    <source>
        <dbReference type="EMBL" id="EEG36249.1"/>
    </source>
</evidence>
<dbReference type="GO" id="GO:0005524">
    <property type="term" value="F:ATP binding"/>
    <property type="evidence" value="ECO:0007669"/>
    <property type="project" value="UniProtKB-UniRule"/>
</dbReference>
<dbReference type="SUPFAM" id="SSF54211">
    <property type="entry name" value="Ribosomal protein S5 domain 2-like"/>
    <property type="match status" value="1"/>
</dbReference>
<dbReference type="InterPro" id="IPR020568">
    <property type="entry name" value="Ribosomal_Su5_D2-typ_SF"/>
</dbReference>
<reference evidence="15 16" key="2">
    <citation type="submission" date="2009-02" db="EMBL/GenBank/DDBJ databases">
        <title>Draft genome sequence of Eubacterium hallii (DSM 3353).</title>
        <authorList>
            <person name="Sudarsanam P."/>
            <person name="Ley R."/>
            <person name="Guruge J."/>
            <person name="Turnbaugh P.J."/>
            <person name="Mahowald M."/>
            <person name="Liep D."/>
            <person name="Gordon J."/>
        </authorList>
    </citation>
    <scope>NUCLEOTIDE SEQUENCE [LARGE SCALE GENOMIC DNA]</scope>
    <source>
        <strain evidence="15 16">DSM 3353</strain>
    </source>
</reference>
<accession>C0EWU5</accession>
<keyword evidence="7 11" id="KW-0067">ATP-binding</keyword>
<keyword evidence="10 11" id="KW-0234">DNA repair</keyword>
<dbReference type="CDD" id="cd01121">
    <property type="entry name" value="RadA_SMS_N"/>
    <property type="match status" value="1"/>
</dbReference>
<evidence type="ECO:0000256" key="2">
    <source>
        <dbReference type="ARBA" id="ARBA00022741"/>
    </source>
</evidence>
<dbReference type="InterPro" id="IPR020588">
    <property type="entry name" value="RecA_ATP-bd"/>
</dbReference>
<keyword evidence="8 11" id="KW-0346">Stress response</keyword>
<evidence type="ECO:0000256" key="6">
    <source>
        <dbReference type="ARBA" id="ARBA00022833"/>
    </source>
</evidence>
<evidence type="ECO:0000256" key="4">
    <source>
        <dbReference type="ARBA" id="ARBA00022771"/>
    </source>
</evidence>
<feature type="region of interest" description="Lon-protease-like" evidence="11">
    <location>
        <begin position="376"/>
        <end position="479"/>
    </location>
</feature>
<keyword evidence="9 11" id="KW-0238">DNA-binding</keyword>
<dbReference type="Pfam" id="PF13481">
    <property type="entry name" value="AAA_25"/>
    <property type="match status" value="1"/>
</dbReference>
<dbReference type="Proteomes" id="UP000003174">
    <property type="component" value="Unassembled WGS sequence"/>
</dbReference>
<keyword evidence="4 13" id="KW-0863">Zinc-finger</keyword>
<keyword evidence="1 11" id="KW-0479">Metal-binding</keyword>
<evidence type="ECO:0000256" key="8">
    <source>
        <dbReference type="ARBA" id="ARBA00023016"/>
    </source>
</evidence>
<dbReference type="HAMAP" id="MF_01498">
    <property type="entry name" value="RadA_bact"/>
    <property type="match status" value="1"/>
</dbReference>
<evidence type="ECO:0000256" key="9">
    <source>
        <dbReference type="ARBA" id="ARBA00023125"/>
    </source>
</evidence>
<dbReference type="AlphaFoldDB" id="C0EWU5"/>
<dbReference type="PRINTS" id="PR01874">
    <property type="entry name" value="DNAREPAIRADA"/>
</dbReference>
<dbReference type="InterPro" id="IPR027417">
    <property type="entry name" value="P-loop_NTPase"/>
</dbReference>
<evidence type="ECO:0000256" key="12">
    <source>
        <dbReference type="NCBIfam" id="TIGR00416"/>
    </source>
</evidence>
<dbReference type="GO" id="GO:0140664">
    <property type="term" value="F:ATP-dependent DNA damage sensor activity"/>
    <property type="evidence" value="ECO:0007669"/>
    <property type="project" value="InterPro"/>
</dbReference>
<dbReference type="PANTHER" id="PTHR32472">
    <property type="entry name" value="DNA REPAIR PROTEIN RADA"/>
    <property type="match status" value="1"/>
</dbReference>
<feature type="short sequence motif" description="RadA KNRFG motif" evidence="11">
    <location>
        <begin position="277"/>
        <end position="281"/>
    </location>
</feature>
<evidence type="ECO:0000256" key="7">
    <source>
        <dbReference type="ARBA" id="ARBA00022840"/>
    </source>
</evidence>
<evidence type="ECO:0000256" key="10">
    <source>
        <dbReference type="ARBA" id="ARBA00023204"/>
    </source>
</evidence>
<keyword evidence="2 11" id="KW-0547">Nucleotide-binding</keyword>
<evidence type="ECO:0000313" key="16">
    <source>
        <dbReference type="Proteomes" id="UP000003174"/>
    </source>
</evidence>